<comment type="subunit">
    <text evidence="12">Homotetramer; dimer of dimers.</text>
</comment>
<feature type="site" description="Part of a proton relay during catalysis" evidence="12">
    <location>
        <position position="119"/>
    </location>
</feature>
<dbReference type="GO" id="GO:0005829">
    <property type="term" value="C:cytosol"/>
    <property type="evidence" value="ECO:0007669"/>
    <property type="project" value="TreeGrafter"/>
</dbReference>
<reference evidence="17" key="1">
    <citation type="submission" date="2016-12" db="EMBL/GenBank/DDBJ databases">
        <title>Draft genome sequence of Roseomonas mucosa strain AU37, isolated from a peripheral intravenous catheter.</title>
        <authorList>
            <person name="Choudhury M.A."/>
            <person name="Sidjabat H.E."/>
            <person name="Wailan A.M."/>
            <person name="Zhang L."/>
            <person name="Marsh N.M."/>
            <person name="Rickard C.M."/>
            <person name="Davies M."/>
            <person name="Mcmillan D.J."/>
        </authorList>
    </citation>
    <scope>NUCLEOTIDE SEQUENCE [LARGE SCALE GENOMIC DNA]</scope>
    <source>
        <strain evidence="17">AU37</strain>
    </source>
</reference>
<evidence type="ECO:0000256" key="9">
    <source>
        <dbReference type="ARBA" id="ARBA00023239"/>
    </source>
</evidence>
<dbReference type="PROSITE" id="PS00665">
    <property type="entry name" value="DHDPS_1"/>
    <property type="match status" value="1"/>
</dbReference>
<dbReference type="PANTHER" id="PTHR12128">
    <property type="entry name" value="DIHYDRODIPICOLINATE SYNTHASE"/>
    <property type="match status" value="1"/>
</dbReference>
<evidence type="ECO:0000256" key="16">
    <source>
        <dbReference type="SAM" id="MobiDB-lite"/>
    </source>
</evidence>
<dbReference type="NCBIfam" id="TIGR00674">
    <property type="entry name" value="dapA"/>
    <property type="match status" value="1"/>
</dbReference>
<dbReference type="OrthoDB" id="9782828at2"/>
<proteinExistence type="inferred from homology"/>
<keyword evidence="18" id="KW-1185">Reference proteome</keyword>
<evidence type="ECO:0000256" key="4">
    <source>
        <dbReference type="ARBA" id="ARBA00012086"/>
    </source>
</evidence>
<evidence type="ECO:0000256" key="11">
    <source>
        <dbReference type="ARBA" id="ARBA00047836"/>
    </source>
</evidence>
<dbReference type="Pfam" id="PF00701">
    <property type="entry name" value="DHDPS"/>
    <property type="match status" value="1"/>
</dbReference>
<evidence type="ECO:0000256" key="8">
    <source>
        <dbReference type="ARBA" id="ARBA00023154"/>
    </source>
</evidence>
<comment type="catalytic activity">
    <reaction evidence="11 12">
        <text>L-aspartate 4-semialdehyde + pyruvate = (2S,4S)-4-hydroxy-2,3,4,5-tetrahydrodipicolinate + H2O + H(+)</text>
        <dbReference type="Rhea" id="RHEA:34171"/>
        <dbReference type="ChEBI" id="CHEBI:15361"/>
        <dbReference type="ChEBI" id="CHEBI:15377"/>
        <dbReference type="ChEBI" id="CHEBI:15378"/>
        <dbReference type="ChEBI" id="CHEBI:67139"/>
        <dbReference type="ChEBI" id="CHEBI:537519"/>
        <dbReference type="EC" id="4.3.3.7"/>
    </reaction>
</comment>
<dbReference type="EC" id="4.3.3.7" evidence="4 12"/>
<dbReference type="EMBL" id="LLWF02000046">
    <property type="protein sequence ID" value="ONH82661.1"/>
    <property type="molecule type" value="Genomic_DNA"/>
</dbReference>
<comment type="pathway">
    <text evidence="2 12">Amino-acid biosynthesis; L-lysine biosynthesis via DAP pathway; (S)-tetrahydrodipicolinate from L-aspartate: step 3/4.</text>
</comment>
<accession>A0A1S8D349</accession>
<feature type="active site" description="Proton donor/acceptor" evidence="12 14">
    <location>
        <position position="145"/>
    </location>
</feature>
<dbReference type="InterPro" id="IPR020624">
    <property type="entry name" value="Schiff_base-form_aldolases_CS"/>
</dbReference>
<evidence type="ECO:0000256" key="6">
    <source>
        <dbReference type="ARBA" id="ARBA00022605"/>
    </source>
</evidence>
<dbReference type="UniPathway" id="UPA00034">
    <property type="reaction ID" value="UER00017"/>
</dbReference>
<dbReference type="InterPro" id="IPR002220">
    <property type="entry name" value="DapA-like"/>
</dbReference>
<dbReference type="SUPFAM" id="SSF51569">
    <property type="entry name" value="Aldolase"/>
    <property type="match status" value="1"/>
</dbReference>
<feature type="binding site" evidence="12 15">
    <location>
        <position position="215"/>
    </location>
    <ligand>
        <name>pyruvate</name>
        <dbReference type="ChEBI" id="CHEBI:15361"/>
    </ligand>
</feature>
<dbReference type="PROSITE" id="PS00666">
    <property type="entry name" value="DHDPS_2"/>
    <property type="match status" value="1"/>
</dbReference>
<dbReference type="PIRSF" id="PIRSF001365">
    <property type="entry name" value="DHDPS"/>
    <property type="match status" value="1"/>
</dbReference>
<evidence type="ECO:0000313" key="18">
    <source>
        <dbReference type="Proteomes" id="UP000054844"/>
    </source>
</evidence>
<comment type="subcellular location">
    <subcellularLocation>
        <location evidence="12">Cytoplasm</location>
    </subcellularLocation>
</comment>
<dbReference type="Gene3D" id="3.20.20.70">
    <property type="entry name" value="Aldolase class I"/>
    <property type="match status" value="1"/>
</dbReference>
<dbReference type="Proteomes" id="UP000054844">
    <property type="component" value="Unassembled WGS sequence"/>
</dbReference>
<evidence type="ECO:0000256" key="12">
    <source>
        <dbReference type="HAMAP-Rule" id="MF_00418"/>
    </source>
</evidence>
<feature type="binding site" evidence="12 15">
    <location>
        <position position="57"/>
    </location>
    <ligand>
        <name>pyruvate</name>
        <dbReference type="ChEBI" id="CHEBI:15361"/>
    </ligand>
</feature>
<keyword evidence="7 12" id="KW-0220">Diaminopimelate biosynthesis</keyword>
<dbReference type="InterPro" id="IPR013785">
    <property type="entry name" value="Aldolase_TIM"/>
</dbReference>
<comment type="function">
    <text evidence="1 12">Catalyzes the condensation of (S)-aspartate-beta-semialdehyde [(S)-ASA] and pyruvate to 4-hydroxy-tetrahydrodipicolinate (HTPA).</text>
</comment>
<evidence type="ECO:0000256" key="14">
    <source>
        <dbReference type="PIRSR" id="PIRSR001365-1"/>
    </source>
</evidence>
<keyword evidence="8 12" id="KW-0457">Lysine biosynthesis</keyword>
<feature type="site" description="Part of a proton relay during catalysis" evidence="12">
    <location>
        <position position="56"/>
    </location>
</feature>
<comment type="caution">
    <text evidence="17">The sequence shown here is derived from an EMBL/GenBank/DDBJ whole genome shotgun (WGS) entry which is preliminary data.</text>
</comment>
<evidence type="ECO:0000256" key="5">
    <source>
        <dbReference type="ARBA" id="ARBA00022490"/>
    </source>
</evidence>
<keyword evidence="5 12" id="KW-0963">Cytoplasm</keyword>
<organism evidence="17 18">
    <name type="scientific">Roseomonas mucosa</name>
    <dbReference type="NCBI Taxonomy" id="207340"/>
    <lineage>
        <taxon>Bacteria</taxon>
        <taxon>Pseudomonadati</taxon>
        <taxon>Pseudomonadota</taxon>
        <taxon>Alphaproteobacteria</taxon>
        <taxon>Acetobacterales</taxon>
        <taxon>Roseomonadaceae</taxon>
        <taxon>Roseomonas</taxon>
    </lineage>
</organism>
<comment type="caution">
    <text evidence="12">Was originally thought to be a dihydrodipicolinate synthase (DHDPS), catalyzing the condensation of (S)-aspartate-beta-semialdehyde [(S)-ASA] and pyruvate to dihydrodipicolinate (DHDP). However, it was shown in E.coli that the product of the enzymatic reaction is not dihydrodipicolinate but in fact (4S)-4-hydroxy-2,3,4,5-tetrahydro-(2S)-dipicolinic acid (HTPA), and that the consecutive dehydration reaction leading to DHDP is not spontaneous but catalyzed by DapB.</text>
</comment>
<dbReference type="CDD" id="cd00950">
    <property type="entry name" value="DHDPS"/>
    <property type="match status" value="1"/>
</dbReference>
<evidence type="ECO:0000256" key="7">
    <source>
        <dbReference type="ARBA" id="ARBA00022915"/>
    </source>
</evidence>
<evidence type="ECO:0000256" key="3">
    <source>
        <dbReference type="ARBA" id="ARBA00007592"/>
    </source>
</evidence>
<dbReference type="RefSeq" id="WP_058389742.1">
    <property type="nucleotide sequence ID" value="NZ_JAVVDP010000003.1"/>
</dbReference>
<dbReference type="AlphaFoldDB" id="A0A1S8D349"/>
<feature type="region of interest" description="Disordered" evidence="16">
    <location>
        <begin position="312"/>
        <end position="334"/>
    </location>
</feature>
<evidence type="ECO:0000256" key="13">
    <source>
        <dbReference type="PIRNR" id="PIRNR001365"/>
    </source>
</evidence>
<feature type="active site" description="Schiff-base intermediate with substrate" evidence="12 14">
    <location>
        <position position="173"/>
    </location>
</feature>
<dbReference type="HAMAP" id="MF_00418">
    <property type="entry name" value="DapA"/>
    <property type="match status" value="1"/>
</dbReference>
<dbReference type="GO" id="GO:0009089">
    <property type="term" value="P:lysine biosynthetic process via diaminopimelate"/>
    <property type="evidence" value="ECO:0007669"/>
    <property type="project" value="UniProtKB-UniRule"/>
</dbReference>
<dbReference type="PANTHER" id="PTHR12128:SF66">
    <property type="entry name" value="4-HYDROXY-2-OXOGLUTARATE ALDOLASE, MITOCHONDRIAL"/>
    <property type="match status" value="1"/>
</dbReference>
<keyword evidence="6 12" id="KW-0028">Amino-acid biosynthesis</keyword>
<keyword evidence="9 12" id="KW-0456">Lyase</keyword>
<evidence type="ECO:0000256" key="2">
    <source>
        <dbReference type="ARBA" id="ARBA00005120"/>
    </source>
</evidence>
<name>A0A1S8D349_9PROT</name>
<evidence type="ECO:0000256" key="10">
    <source>
        <dbReference type="ARBA" id="ARBA00023270"/>
    </source>
</evidence>
<dbReference type="InterPro" id="IPR005263">
    <property type="entry name" value="DapA"/>
</dbReference>
<keyword evidence="10 12" id="KW-0704">Schiff base</keyword>
<gene>
    <name evidence="12" type="primary">dapA</name>
    <name evidence="17" type="ORF">APZ41_013485</name>
</gene>
<evidence type="ECO:0000256" key="1">
    <source>
        <dbReference type="ARBA" id="ARBA00003294"/>
    </source>
</evidence>
<dbReference type="SMART" id="SM01130">
    <property type="entry name" value="DHDPS"/>
    <property type="match status" value="1"/>
</dbReference>
<dbReference type="InterPro" id="IPR020625">
    <property type="entry name" value="Schiff_base-form_aldolases_AS"/>
</dbReference>
<dbReference type="GO" id="GO:0019877">
    <property type="term" value="P:diaminopimelate biosynthetic process"/>
    <property type="evidence" value="ECO:0007669"/>
    <property type="project" value="UniProtKB-UniRule"/>
</dbReference>
<dbReference type="GO" id="GO:0008840">
    <property type="term" value="F:4-hydroxy-tetrahydrodipicolinate synthase activity"/>
    <property type="evidence" value="ECO:0007669"/>
    <property type="project" value="UniProtKB-UniRule"/>
</dbReference>
<protein>
    <recommendedName>
        <fullName evidence="4 12">4-hydroxy-tetrahydrodipicolinate synthase</fullName>
        <shortName evidence="12">HTPA synthase</shortName>
        <ecNumber evidence="4 12">4.3.3.7</ecNumber>
    </recommendedName>
</protein>
<dbReference type="PRINTS" id="PR00146">
    <property type="entry name" value="DHPICSNTHASE"/>
</dbReference>
<comment type="similarity">
    <text evidence="3 12 13">Belongs to the DapA family.</text>
</comment>
<dbReference type="STRING" id="207340.APZ41_013485"/>
<evidence type="ECO:0000313" key="17">
    <source>
        <dbReference type="EMBL" id="ONH82661.1"/>
    </source>
</evidence>
<evidence type="ECO:0000256" key="15">
    <source>
        <dbReference type="PIRSR" id="PIRSR001365-2"/>
    </source>
</evidence>
<sequence>MMGRASAYLLPRLEGWIPALATPFRPGDGELDEAALARLAERCVTRGASAVVVCGSTGEAAAMTPVEQARALRVVSEAVGHRAGVIAGVGGGCTQAAVELAATAARGGATGLLCAAPPYIRPSQDGIRAHVRAVAAVSGLPLVLYDVPSRTGVAIADETVASLRDGGLVQAFKDATADIGRPARLRRLCGADFPQLSGDDATAVPHLLAGGAGCISVAANLLPALCTAQYRAWAARDAGMLAALHQSLSPLHEALFTESNPVPLKAGLESLRLCDGRPRLPLIRARVETRMVLERLLGTLLPQEELLAARPEDMPFPASRPVHPGAEARPGKLH</sequence>